<dbReference type="GO" id="GO:0005506">
    <property type="term" value="F:iron ion binding"/>
    <property type="evidence" value="ECO:0007669"/>
    <property type="project" value="InterPro"/>
</dbReference>
<evidence type="ECO:0000256" key="9">
    <source>
        <dbReference type="PIRSR" id="PIRSR602401-1"/>
    </source>
</evidence>
<keyword evidence="5 10" id="KW-0560">Oxidoreductase</keyword>
<dbReference type="InterPro" id="IPR002401">
    <property type="entry name" value="Cyt_P450_E_grp-I"/>
</dbReference>
<evidence type="ECO:0000256" key="2">
    <source>
        <dbReference type="ARBA" id="ARBA00010617"/>
    </source>
</evidence>
<accession>A0A2U1LNT2</accession>
<protein>
    <submittedName>
        <fullName evidence="12">Cytochrome P450</fullName>
    </submittedName>
</protein>
<keyword evidence="11" id="KW-0812">Transmembrane</keyword>
<keyword evidence="3 9" id="KW-0349">Heme</keyword>
<evidence type="ECO:0000313" key="13">
    <source>
        <dbReference type="Proteomes" id="UP000245207"/>
    </source>
</evidence>
<dbReference type="InterPro" id="IPR050651">
    <property type="entry name" value="Plant_Cytochrome_P450_Monoox"/>
</dbReference>
<dbReference type="CDD" id="cd20653">
    <property type="entry name" value="CYP81"/>
    <property type="match status" value="1"/>
</dbReference>
<sequence length="526" mass="60108">MNLLYKYACVAHNKVMYQAIQKMEIMYIYISLSLFVASYLLTTHFRHKIYNLPPTIFPTLPIIGHLYLLKSPLYRTFAKISDKYGPIILLNFGSRRVLLVSSPSISEECFTKNDIVFANRPNMLFGKILGNNFTSMVWAPYGDHWRNLRRLAATEILSNHRLNEFQEIRSNESRLMVHKLMLNSSPVNMKLVFYEFTLNVMMRMISGKRYFGGDIPEVAEEGKRFKMILDEAFSLAGASNLGDYLPMLNWFGANGLEKKLIALQKKKDAFFQLLIEQLRKQKGGEAGTNTKKKTMIEVLLSLQESDPEYYTDDMIKSFVLILLSAATETSAGTMEWALSLLLNNPHVLEKAQSEIDLRVGRNRYIEESDIPNLPYLRCIINETMRMYPAAPLLAPRSSSQDCVVAGYHIPRGTMLLVNQWAIHNDPTLWTDPKRFNPDRFEGLEGARDGFKLMPFGSGRRNCPGESLALRLVGLTLGILVQCFDWERISEDMVDMTEGAGLTMPKVEPLIAKCRPRLLMQNLLNEL</sequence>
<dbReference type="GO" id="GO:0016705">
    <property type="term" value="F:oxidoreductase activity, acting on paired donors, with incorporation or reduction of molecular oxygen"/>
    <property type="evidence" value="ECO:0007669"/>
    <property type="project" value="InterPro"/>
</dbReference>
<feature type="transmembrane region" description="Helical" evidence="11">
    <location>
        <begin position="49"/>
        <end position="69"/>
    </location>
</feature>
<evidence type="ECO:0000256" key="10">
    <source>
        <dbReference type="RuleBase" id="RU000461"/>
    </source>
</evidence>
<dbReference type="GO" id="GO:0004497">
    <property type="term" value="F:monooxygenase activity"/>
    <property type="evidence" value="ECO:0007669"/>
    <property type="project" value="UniProtKB-KW"/>
</dbReference>
<dbReference type="Gene3D" id="1.10.630.10">
    <property type="entry name" value="Cytochrome P450"/>
    <property type="match status" value="1"/>
</dbReference>
<comment type="caution">
    <text evidence="12">The sequence shown here is derived from an EMBL/GenBank/DDBJ whole genome shotgun (WGS) entry which is preliminary data.</text>
</comment>
<keyword evidence="11" id="KW-1133">Transmembrane helix</keyword>
<reference evidence="12 13" key="1">
    <citation type="journal article" date="2018" name="Mol. Plant">
        <title>The genome of Artemisia annua provides insight into the evolution of Asteraceae family and artemisinin biosynthesis.</title>
        <authorList>
            <person name="Shen Q."/>
            <person name="Zhang L."/>
            <person name="Liao Z."/>
            <person name="Wang S."/>
            <person name="Yan T."/>
            <person name="Shi P."/>
            <person name="Liu M."/>
            <person name="Fu X."/>
            <person name="Pan Q."/>
            <person name="Wang Y."/>
            <person name="Lv Z."/>
            <person name="Lu X."/>
            <person name="Zhang F."/>
            <person name="Jiang W."/>
            <person name="Ma Y."/>
            <person name="Chen M."/>
            <person name="Hao X."/>
            <person name="Li L."/>
            <person name="Tang Y."/>
            <person name="Lv G."/>
            <person name="Zhou Y."/>
            <person name="Sun X."/>
            <person name="Brodelius P.E."/>
            <person name="Rose J.K.C."/>
            <person name="Tang K."/>
        </authorList>
    </citation>
    <scope>NUCLEOTIDE SEQUENCE [LARGE SCALE GENOMIC DNA]</scope>
    <source>
        <strain evidence="13">cv. Huhao1</strain>
        <tissue evidence="12">Leaf</tissue>
    </source>
</reference>
<feature type="binding site" description="axial binding residue" evidence="9">
    <location>
        <position position="462"/>
    </location>
    <ligand>
        <name>heme</name>
        <dbReference type="ChEBI" id="CHEBI:30413"/>
    </ligand>
    <ligandPart>
        <name>Fe</name>
        <dbReference type="ChEBI" id="CHEBI:18248"/>
    </ligandPart>
</feature>
<evidence type="ECO:0000256" key="11">
    <source>
        <dbReference type="SAM" id="Phobius"/>
    </source>
</evidence>
<keyword evidence="6 9" id="KW-0408">Iron</keyword>
<dbReference type="InterPro" id="IPR017972">
    <property type="entry name" value="Cyt_P450_CS"/>
</dbReference>
<dbReference type="AlphaFoldDB" id="A0A2U1LNT2"/>
<evidence type="ECO:0000256" key="6">
    <source>
        <dbReference type="ARBA" id="ARBA00023004"/>
    </source>
</evidence>
<comment type="similarity">
    <text evidence="2 10">Belongs to the cytochrome P450 family.</text>
</comment>
<gene>
    <name evidence="12" type="ORF">CTI12_AA470080</name>
</gene>
<dbReference type="GO" id="GO:0020037">
    <property type="term" value="F:heme binding"/>
    <property type="evidence" value="ECO:0007669"/>
    <property type="project" value="InterPro"/>
</dbReference>
<keyword evidence="8 11" id="KW-0472">Membrane</keyword>
<dbReference type="EMBL" id="PKPP01008455">
    <property type="protein sequence ID" value="PWA50652.1"/>
    <property type="molecule type" value="Genomic_DNA"/>
</dbReference>
<evidence type="ECO:0000256" key="8">
    <source>
        <dbReference type="ARBA" id="ARBA00023136"/>
    </source>
</evidence>
<evidence type="ECO:0000256" key="7">
    <source>
        <dbReference type="ARBA" id="ARBA00023033"/>
    </source>
</evidence>
<evidence type="ECO:0000256" key="4">
    <source>
        <dbReference type="ARBA" id="ARBA00022723"/>
    </source>
</evidence>
<dbReference type="SUPFAM" id="SSF48264">
    <property type="entry name" value="Cytochrome P450"/>
    <property type="match status" value="1"/>
</dbReference>
<comment type="cofactor">
    <cofactor evidence="9">
        <name>heme</name>
        <dbReference type="ChEBI" id="CHEBI:30413"/>
    </cofactor>
</comment>
<proteinExistence type="inferred from homology"/>
<keyword evidence="7 10" id="KW-0503">Monooxygenase</keyword>
<dbReference type="PANTHER" id="PTHR47947">
    <property type="entry name" value="CYTOCHROME P450 82C3-RELATED"/>
    <property type="match status" value="1"/>
</dbReference>
<dbReference type="Pfam" id="PF00067">
    <property type="entry name" value="p450"/>
    <property type="match status" value="1"/>
</dbReference>
<dbReference type="InterPro" id="IPR036396">
    <property type="entry name" value="Cyt_P450_sf"/>
</dbReference>
<dbReference type="PANTHER" id="PTHR47947:SF24">
    <property type="entry name" value="ISOFLAVONE 2'-HYDROXYLASE-LIKE"/>
    <property type="match status" value="1"/>
</dbReference>
<dbReference type="InterPro" id="IPR001128">
    <property type="entry name" value="Cyt_P450"/>
</dbReference>
<dbReference type="FunFam" id="1.10.630.10:FF:000023">
    <property type="entry name" value="Cytochrome P450 family protein"/>
    <property type="match status" value="1"/>
</dbReference>
<feature type="transmembrane region" description="Helical" evidence="11">
    <location>
        <begin position="25"/>
        <end position="42"/>
    </location>
</feature>
<dbReference type="GO" id="GO:0016020">
    <property type="term" value="C:membrane"/>
    <property type="evidence" value="ECO:0007669"/>
    <property type="project" value="UniProtKB-SubCell"/>
</dbReference>
<dbReference type="OrthoDB" id="1055148at2759"/>
<comment type="subcellular location">
    <subcellularLocation>
        <location evidence="1">Membrane</location>
    </subcellularLocation>
</comment>
<evidence type="ECO:0000313" key="12">
    <source>
        <dbReference type="EMBL" id="PWA50652.1"/>
    </source>
</evidence>
<keyword evidence="13" id="KW-1185">Reference proteome</keyword>
<dbReference type="STRING" id="35608.A0A2U1LNT2"/>
<evidence type="ECO:0000256" key="3">
    <source>
        <dbReference type="ARBA" id="ARBA00022617"/>
    </source>
</evidence>
<dbReference type="Proteomes" id="UP000245207">
    <property type="component" value="Unassembled WGS sequence"/>
</dbReference>
<dbReference type="PRINTS" id="PR00463">
    <property type="entry name" value="EP450I"/>
</dbReference>
<organism evidence="12 13">
    <name type="scientific">Artemisia annua</name>
    <name type="common">Sweet wormwood</name>
    <dbReference type="NCBI Taxonomy" id="35608"/>
    <lineage>
        <taxon>Eukaryota</taxon>
        <taxon>Viridiplantae</taxon>
        <taxon>Streptophyta</taxon>
        <taxon>Embryophyta</taxon>
        <taxon>Tracheophyta</taxon>
        <taxon>Spermatophyta</taxon>
        <taxon>Magnoliopsida</taxon>
        <taxon>eudicotyledons</taxon>
        <taxon>Gunneridae</taxon>
        <taxon>Pentapetalae</taxon>
        <taxon>asterids</taxon>
        <taxon>campanulids</taxon>
        <taxon>Asterales</taxon>
        <taxon>Asteraceae</taxon>
        <taxon>Asteroideae</taxon>
        <taxon>Anthemideae</taxon>
        <taxon>Artemisiinae</taxon>
        <taxon>Artemisia</taxon>
    </lineage>
</organism>
<keyword evidence="4 9" id="KW-0479">Metal-binding</keyword>
<name>A0A2U1LNT2_ARTAN</name>
<dbReference type="PRINTS" id="PR00385">
    <property type="entry name" value="P450"/>
</dbReference>
<evidence type="ECO:0000256" key="5">
    <source>
        <dbReference type="ARBA" id="ARBA00023002"/>
    </source>
</evidence>
<dbReference type="PROSITE" id="PS00086">
    <property type="entry name" value="CYTOCHROME_P450"/>
    <property type="match status" value="1"/>
</dbReference>
<evidence type="ECO:0000256" key="1">
    <source>
        <dbReference type="ARBA" id="ARBA00004370"/>
    </source>
</evidence>